<protein>
    <recommendedName>
        <fullName evidence="2">DUF6589 domain-containing protein</fullName>
    </recommendedName>
</protein>
<comment type="caution">
    <text evidence="3">The sequence shown here is derived from an EMBL/GenBank/DDBJ whole genome shotgun (WGS) entry which is preliminary data.</text>
</comment>
<evidence type="ECO:0000259" key="2">
    <source>
        <dbReference type="Pfam" id="PF20231"/>
    </source>
</evidence>
<evidence type="ECO:0000256" key="1">
    <source>
        <dbReference type="SAM" id="MobiDB-lite"/>
    </source>
</evidence>
<keyword evidence="4" id="KW-1185">Reference proteome</keyword>
<accession>A0AAV9Z6Y8</accession>
<dbReference type="Proteomes" id="UP001362999">
    <property type="component" value="Unassembled WGS sequence"/>
</dbReference>
<feature type="region of interest" description="Disordered" evidence="1">
    <location>
        <begin position="738"/>
        <end position="765"/>
    </location>
</feature>
<gene>
    <name evidence="3" type="ORF">R3P38DRAFT_2812341</name>
</gene>
<evidence type="ECO:0000313" key="3">
    <source>
        <dbReference type="EMBL" id="KAK6972305.1"/>
    </source>
</evidence>
<organism evidence="3 4">
    <name type="scientific">Favolaschia claudopus</name>
    <dbReference type="NCBI Taxonomy" id="2862362"/>
    <lineage>
        <taxon>Eukaryota</taxon>
        <taxon>Fungi</taxon>
        <taxon>Dikarya</taxon>
        <taxon>Basidiomycota</taxon>
        <taxon>Agaricomycotina</taxon>
        <taxon>Agaricomycetes</taxon>
        <taxon>Agaricomycetidae</taxon>
        <taxon>Agaricales</taxon>
        <taxon>Marasmiineae</taxon>
        <taxon>Mycenaceae</taxon>
        <taxon>Favolaschia</taxon>
    </lineage>
</organism>
<feature type="region of interest" description="Disordered" evidence="1">
    <location>
        <begin position="62"/>
        <end position="128"/>
    </location>
</feature>
<feature type="compositionally biased region" description="Basic residues" evidence="1">
    <location>
        <begin position="740"/>
        <end position="757"/>
    </location>
</feature>
<feature type="compositionally biased region" description="Polar residues" evidence="1">
    <location>
        <begin position="17"/>
        <end position="36"/>
    </location>
</feature>
<name>A0AAV9Z6Y8_9AGAR</name>
<feature type="region of interest" description="Disordered" evidence="1">
    <location>
        <begin position="1"/>
        <end position="43"/>
    </location>
</feature>
<dbReference type="AlphaFoldDB" id="A0AAV9Z6Y8"/>
<evidence type="ECO:0000313" key="4">
    <source>
        <dbReference type="Proteomes" id="UP001362999"/>
    </source>
</evidence>
<feature type="domain" description="DUF6589" evidence="2">
    <location>
        <begin position="448"/>
        <end position="915"/>
    </location>
</feature>
<dbReference type="EMBL" id="JAWWNJ010000189">
    <property type="protein sequence ID" value="KAK6972305.1"/>
    <property type="molecule type" value="Genomic_DNA"/>
</dbReference>
<sequence>MDRSGAVLIWEDPDTPATRNQLFSGHSTPTLATPHSHQPLRHSLPLSTSHFYAQIQFDSPQTPLRPFDYSAPQKRPFPSSLHDENLPPGSSPSPFPSAERPSKRHRNTSNTPVSVSGSSKRQSPRTNTQKLEVVLQSIQKQGWTLGGFLYNLFRAKDDQGNEIHRTQTHSQMVSIFLAGRANETVADIISEWMIHPDGRIPSSSPNDDLMFSTTVPYTEIRPVRAALTSFAVQTIRKKVFVEAEEAVKLKNGLHVSIGKTHPELRLSRDDIGEATMARVEAVIEAHQQVTQHLFEAIAMRKPRKRAGILLPREVITHAIATLNFCRTDKANLLPLMRGILYFGSSAPVELINYNCRIGNMPAPATIRRALITLSSDESKATEAHGADPDAAGFLFVDNTQNYHLVREACMGRESVMNSGMSGLYLEAPDVDVAVFNLEEKRALIAKNLRSEMTVDDLLGYLDQEDADLTGTLLFLDVLVRCITALKPLAGEIEMRLTATAKLTLPEGRAVVHPLACSGKKQTIPTELKDGMLDFLAQIGQTPEKYLRRKIPVGGDGLTYAMLQQLQTYLQFRTDDDPFKSFEILEPQLQLWHTKWTDVIRIFQTHWGRTTGKNTNPASLGFSAAKIGRAAPSNMKKVEFYPGTQLLYLVLDAKILDIWRLSFKTDDIFAYFEGLAKSKKLPDIETLLPIARKLYRAYGTARGRDHAIYDTGHTSEWAQTVPSGSRWVAQEIENSSLDATKRKKKTATSAAKKPRKPKEKPPPKPCLGDFVLAQNIDFIRDGLNSRKLTTAIARGDISRLYECYMLFTFGGSTHTNYLNYVLETIMNLELECSPGLKLALLRGLIWNLSGLPNHCEEGDYIVEFFNRLLEDVVQHKSAQFDDIFIRDIVSRNLRHIAQLKVAWRTGVGMEKKSRKHTDPSLRPEMLTLLKVYSDTELHSRRLTRQIDDRDTDDFNRGIRKLRDGALQTHIKKTTHNRQTTLSKPASETQRNRMKNVNIRTPSWIQTRRLK</sequence>
<feature type="compositionally biased region" description="Polar residues" evidence="1">
    <location>
        <begin position="108"/>
        <end position="128"/>
    </location>
</feature>
<reference evidence="3 4" key="1">
    <citation type="journal article" date="2024" name="J Genomics">
        <title>Draft genome sequencing and assembly of Favolaschia claudopus CIRM-BRFM 2984 isolated from oak limbs.</title>
        <authorList>
            <person name="Navarro D."/>
            <person name="Drula E."/>
            <person name="Chaduli D."/>
            <person name="Cazenave R."/>
            <person name="Ahrendt S."/>
            <person name="Wang J."/>
            <person name="Lipzen A."/>
            <person name="Daum C."/>
            <person name="Barry K."/>
            <person name="Grigoriev I.V."/>
            <person name="Favel A."/>
            <person name="Rosso M.N."/>
            <person name="Martin F."/>
        </authorList>
    </citation>
    <scope>NUCLEOTIDE SEQUENCE [LARGE SCALE GENOMIC DNA]</scope>
    <source>
        <strain evidence="3 4">CIRM-BRFM 2984</strain>
    </source>
</reference>
<proteinExistence type="predicted"/>
<dbReference type="Pfam" id="PF20231">
    <property type="entry name" value="DUF6589"/>
    <property type="match status" value="1"/>
</dbReference>
<dbReference type="InterPro" id="IPR046496">
    <property type="entry name" value="DUF6589"/>
</dbReference>